<dbReference type="EMBL" id="HBIX01021964">
    <property type="protein sequence ID" value="CAE0722613.1"/>
    <property type="molecule type" value="Transcribed_RNA"/>
</dbReference>
<feature type="transmembrane region" description="Helical" evidence="7">
    <location>
        <begin position="458"/>
        <end position="481"/>
    </location>
</feature>
<dbReference type="GO" id="GO:0005774">
    <property type="term" value="C:vacuolar membrane"/>
    <property type="evidence" value="ECO:0007669"/>
    <property type="project" value="TreeGrafter"/>
</dbReference>
<feature type="transmembrane region" description="Helical" evidence="7">
    <location>
        <begin position="607"/>
        <end position="627"/>
    </location>
</feature>
<feature type="transmembrane region" description="Helical" evidence="7">
    <location>
        <begin position="544"/>
        <end position="565"/>
    </location>
</feature>
<keyword evidence="2" id="KW-0813">Transport</keyword>
<evidence type="ECO:0000256" key="1">
    <source>
        <dbReference type="ARBA" id="ARBA00004141"/>
    </source>
</evidence>
<feature type="transmembrane region" description="Helical" evidence="7">
    <location>
        <begin position="571"/>
        <end position="595"/>
    </location>
</feature>
<feature type="transmembrane region" description="Helical" evidence="7">
    <location>
        <begin position="237"/>
        <end position="257"/>
    </location>
</feature>
<dbReference type="AlphaFoldDB" id="A0A7S4AQA0"/>
<feature type="transmembrane region" description="Helical" evidence="7">
    <location>
        <begin position="428"/>
        <end position="446"/>
    </location>
</feature>
<evidence type="ECO:0000256" key="4">
    <source>
        <dbReference type="ARBA" id="ARBA00022970"/>
    </source>
</evidence>
<feature type="transmembrane region" description="Helical" evidence="7">
    <location>
        <begin position="310"/>
        <end position="333"/>
    </location>
</feature>
<accession>A0A7S4AQA0</accession>
<feature type="domain" description="Amino acid transporter transmembrane" evidence="8">
    <location>
        <begin position="291"/>
        <end position="625"/>
    </location>
</feature>
<feature type="domain" description="Amino acid transporter transmembrane" evidence="8">
    <location>
        <begin position="205"/>
        <end position="259"/>
    </location>
</feature>
<dbReference type="PANTHER" id="PTHR22950">
    <property type="entry name" value="AMINO ACID TRANSPORTER"/>
    <property type="match status" value="1"/>
</dbReference>
<name>A0A7S4AQA0_9STRA</name>
<evidence type="ECO:0000256" key="7">
    <source>
        <dbReference type="SAM" id="Phobius"/>
    </source>
</evidence>
<dbReference type="PANTHER" id="PTHR22950:SF692">
    <property type="entry name" value="TRANSMEMBRANE AMINO ACID TRANSPORTER FAMILY PROTEIN"/>
    <property type="match status" value="1"/>
</dbReference>
<comment type="subcellular location">
    <subcellularLocation>
        <location evidence="1">Membrane</location>
        <topology evidence="1">Multi-pass membrane protein</topology>
    </subcellularLocation>
</comment>
<feature type="transmembrane region" description="Helical" evidence="7">
    <location>
        <begin position="211"/>
        <end position="231"/>
    </location>
</feature>
<evidence type="ECO:0000256" key="6">
    <source>
        <dbReference type="ARBA" id="ARBA00023136"/>
    </source>
</evidence>
<protein>
    <recommendedName>
        <fullName evidence="8">Amino acid transporter transmembrane domain-containing protein</fullName>
    </recommendedName>
</protein>
<keyword evidence="3 7" id="KW-0812">Transmembrane</keyword>
<evidence type="ECO:0000256" key="5">
    <source>
        <dbReference type="ARBA" id="ARBA00022989"/>
    </source>
</evidence>
<organism evidence="9">
    <name type="scientific">Pseudo-nitzschia australis</name>
    <dbReference type="NCBI Taxonomy" id="44445"/>
    <lineage>
        <taxon>Eukaryota</taxon>
        <taxon>Sar</taxon>
        <taxon>Stramenopiles</taxon>
        <taxon>Ochrophyta</taxon>
        <taxon>Bacillariophyta</taxon>
        <taxon>Bacillariophyceae</taxon>
        <taxon>Bacillariophycidae</taxon>
        <taxon>Bacillariales</taxon>
        <taxon>Bacillariaceae</taxon>
        <taxon>Pseudo-nitzschia</taxon>
    </lineage>
</organism>
<proteinExistence type="predicted"/>
<sequence>MTSYKVKYKTETMGQTTPIESDVGSNGSGAKLSESTRLLQNDNESLQLSVGLGASATSPDEDSALWNEMDAPWPATFDRAISLLASPVIKADRAKDLTKSPKPGNTPIAIRRRMIKRSNSADTPEFSGLVPPRSRLSFRTYIDEEKRDMDFQTTKAHLQAQAKFVPLSKARKDMESKSTNAAEYRKKILAKQQGRKSSSPSSEEKTSFLQCVFNLANILMGVGLLGLPFAFSKAGYFGGTFAILTFALVCWKTSILIGRELNGDPRPLSLFTESALDTKRPPGSSPVVRMRKSTRSFPDIAREAFGDVGAIILGVILYFELFSCLSIFIVSVGDHMHELFPSVPVTTHMLGFAIFSALPVIVFRTAGLLSYLSLVGTIATICVVLAVVFCYLIEGDITEELASKSDSDFMQDTESYHRAWNTGGLDSAFGLVAFCFSGHAIVPSIYTSMEKPHEFEQVVNVTFMVVVAACMAIGLSGYTMFGDFVLDQITLSLNQNSSAVLAMEVLTWLMILTAFSKLTLTMFPLAMGFEEIFAPYISTDSSMVVVGAMIKVTLLFGALAVAVYVPSFSVLCSMVGMICTMAVSVIFPAGAYLKLFWPKLPMMERMLYLFLVAVGIVMAVVGTALGIS</sequence>
<reference evidence="9" key="1">
    <citation type="submission" date="2021-01" db="EMBL/GenBank/DDBJ databases">
        <authorList>
            <person name="Corre E."/>
            <person name="Pelletier E."/>
            <person name="Niang G."/>
            <person name="Scheremetjew M."/>
            <person name="Finn R."/>
            <person name="Kale V."/>
            <person name="Holt S."/>
            <person name="Cochrane G."/>
            <person name="Meng A."/>
            <person name="Brown T."/>
            <person name="Cohen L."/>
        </authorList>
    </citation>
    <scope>NUCLEOTIDE SEQUENCE</scope>
    <source>
        <strain evidence="9">10249 10 AB</strain>
    </source>
</reference>
<evidence type="ECO:0000256" key="2">
    <source>
        <dbReference type="ARBA" id="ARBA00022448"/>
    </source>
</evidence>
<feature type="transmembrane region" description="Helical" evidence="7">
    <location>
        <begin position="345"/>
        <end position="363"/>
    </location>
</feature>
<feature type="transmembrane region" description="Helical" evidence="7">
    <location>
        <begin position="370"/>
        <end position="394"/>
    </location>
</feature>
<feature type="transmembrane region" description="Helical" evidence="7">
    <location>
        <begin position="501"/>
        <end position="523"/>
    </location>
</feature>
<evidence type="ECO:0000259" key="8">
    <source>
        <dbReference type="Pfam" id="PF01490"/>
    </source>
</evidence>
<evidence type="ECO:0000256" key="3">
    <source>
        <dbReference type="ARBA" id="ARBA00022692"/>
    </source>
</evidence>
<keyword evidence="5 7" id="KW-1133">Transmembrane helix</keyword>
<dbReference type="Pfam" id="PF01490">
    <property type="entry name" value="Aa_trans"/>
    <property type="match status" value="2"/>
</dbReference>
<keyword evidence="6 7" id="KW-0472">Membrane</keyword>
<dbReference type="InterPro" id="IPR013057">
    <property type="entry name" value="AA_transpt_TM"/>
</dbReference>
<dbReference type="GO" id="GO:0015179">
    <property type="term" value="F:L-amino acid transmembrane transporter activity"/>
    <property type="evidence" value="ECO:0007669"/>
    <property type="project" value="TreeGrafter"/>
</dbReference>
<gene>
    <name evidence="9" type="ORF">PAUS00366_LOCUS15369</name>
</gene>
<evidence type="ECO:0000313" key="9">
    <source>
        <dbReference type="EMBL" id="CAE0722613.1"/>
    </source>
</evidence>
<keyword evidence="4" id="KW-0029">Amino-acid transport</keyword>